<dbReference type="PANTHER" id="PTHR14145">
    <property type="entry name" value="26S PROTESOME SUBUNIT 6"/>
    <property type="match status" value="1"/>
</dbReference>
<sequence length="526" mass="56922">MAHLLAPEAAASASSSSRSFAAGRANIIVRDDDTFDWESYIAAYTGRTRISRLLFLALHSPSLRLPCANAALALLRQTPDAHLYSSAALVRNTLPDGVALRPAAERVPPEDRAWMAEAEQEQRRTTEKLEMELRGYQNNMIKESIRIGHRDLGNWLRDCGQLSDALKCYTRTREFCSTSEHVVEMCLGVIEVSLELHNFSNVSTFVSKAEGVLESYNPSAAAASASKHSGSFSSATGVPSARGGPTPGGDVIGALFRAGGSVGNEASESVASSNAESLRKKAAQSKGLRDLTAKLAAAGAVAQLGMGNYERAARAFLAIDPSAAGAGAEQIAHILSPADIALYGVFCALATFPRSTLKSEVVERASFRPFLEHAPHVRQLLEAFAACDYKRALDLLDVWKSRHQLDVYLAPHLGHLTDALQQRALQQFCAPFESVAVERMAAAFGWDSEHTLEKLVALIQAGKLEARIDWSRMVLETKRVDERTALFENAIEVGQKRVRAAKALLLRMELVENGLIVKAPLASEAS</sequence>
<organism evidence="8 9">
    <name type="scientific">Tilletiopsis washingtonensis</name>
    <dbReference type="NCBI Taxonomy" id="58919"/>
    <lineage>
        <taxon>Eukaryota</taxon>
        <taxon>Fungi</taxon>
        <taxon>Dikarya</taxon>
        <taxon>Basidiomycota</taxon>
        <taxon>Ustilaginomycotina</taxon>
        <taxon>Exobasidiomycetes</taxon>
        <taxon>Entylomatales</taxon>
        <taxon>Entylomatales incertae sedis</taxon>
        <taxon>Tilletiopsis</taxon>
    </lineage>
</organism>
<gene>
    <name evidence="8" type="ORF">FA09DRAFT_330398</name>
</gene>
<dbReference type="AlphaFoldDB" id="A0A316Z9X1"/>
<protein>
    <recommendedName>
        <fullName evidence="7">PCI domain-containing protein</fullName>
    </recommendedName>
</protein>
<reference evidence="8 9" key="1">
    <citation type="journal article" date="2018" name="Mol. Biol. Evol.">
        <title>Broad Genomic Sampling Reveals a Smut Pathogenic Ancestry of the Fungal Clade Ustilaginomycotina.</title>
        <authorList>
            <person name="Kijpornyongpan T."/>
            <person name="Mondo S.J."/>
            <person name="Barry K."/>
            <person name="Sandor L."/>
            <person name="Lee J."/>
            <person name="Lipzen A."/>
            <person name="Pangilinan J."/>
            <person name="LaButti K."/>
            <person name="Hainaut M."/>
            <person name="Henrissat B."/>
            <person name="Grigoriev I.V."/>
            <person name="Spatafora J.W."/>
            <person name="Aime M.C."/>
        </authorList>
    </citation>
    <scope>NUCLEOTIDE SEQUENCE [LARGE SCALE GENOMIC DNA]</scope>
    <source>
        <strain evidence="8 9">MCA 4186</strain>
    </source>
</reference>
<evidence type="ECO:0000256" key="3">
    <source>
        <dbReference type="ARBA" id="ARBA00008793"/>
    </source>
</evidence>
<dbReference type="Pfam" id="PF01399">
    <property type="entry name" value="PCI"/>
    <property type="match status" value="1"/>
</dbReference>
<evidence type="ECO:0000256" key="5">
    <source>
        <dbReference type="ARBA" id="ARBA00022790"/>
    </source>
</evidence>
<dbReference type="InterPro" id="IPR000717">
    <property type="entry name" value="PCI_dom"/>
</dbReference>
<dbReference type="InterPro" id="IPR045135">
    <property type="entry name" value="Rpn7_N"/>
</dbReference>
<dbReference type="Gene3D" id="1.25.40.570">
    <property type="match status" value="2"/>
</dbReference>
<dbReference type="GeneID" id="37270128"/>
<dbReference type="OrthoDB" id="422427at2759"/>
<dbReference type="SMART" id="SM00088">
    <property type="entry name" value="PINT"/>
    <property type="match status" value="1"/>
</dbReference>
<dbReference type="InterPro" id="IPR019585">
    <property type="entry name" value="Rpn7/CSN1"/>
</dbReference>
<dbReference type="RefSeq" id="XP_025598031.1">
    <property type="nucleotide sequence ID" value="XM_025742584.1"/>
</dbReference>
<evidence type="ECO:0000256" key="1">
    <source>
        <dbReference type="ARBA" id="ARBA00004123"/>
    </source>
</evidence>
<dbReference type="GO" id="GO:0008180">
    <property type="term" value="C:COP9 signalosome"/>
    <property type="evidence" value="ECO:0007669"/>
    <property type="project" value="UniProtKB-KW"/>
</dbReference>
<dbReference type="InterPro" id="IPR036390">
    <property type="entry name" value="WH_DNA-bd_sf"/>
</dbReference>
<proteinExistence type="inferred from homology"/>
<name>A0A316Z9X1_9BASI</name>
<dbReference type="Pfam" id="PF10602">
    <property type="entry name" value="RPN7"/>
    <property type="match status" value="1"/>
</dbReference>
<comment type="subcellular location">
    <subcellularLocation>
        <location evidence="2">Cytoplasm</location>
    </subcellularLocation>
    <subcellularLocation>
        <location evidence="1">Nucleus</location>
    </subcellularLocation>
</comment>
<dbReference type="GO" id="GO:0005737">
    <property type="term" value="C:cytoplasm"/>
    <property type="evidence" value="ECO:0007669"/>
    <property type="project" value="UniProtKB-SubCell"/>
</dbReference>
<keyword evidence="9" id="KW-1185">Reference proteome</keyword>
<accession>A0A316Z9X1</accession>
<keyword evidence="5" id="KW-0736">Signalosome</keyword>
<comment type="similarity">
    <text evidence="3">Belongs to the CSN1 family.</text>
</comment>
<evidence type="ECO:0000256" key="6">
    <source>
        <dbReference type="ARBA" id="ARBA00023242"/>
    </source>
</evidence>
<dbReference type="STRING" id="58919.A0A316Z9X1"/>
<evidence type="ECO:0000259" key="7">
    <source>
        <dbReference type="SMART" id="SM00088"/>
    </source>
</evidence>
<dbReference type="SUPFAM" id="SSF46785">
    <property type="entry name" value="Winged helix' DNA-binding domain"/>
    <property type="match status" value="1"/>
</dbReference>
<evidence type="ECO:0000313" key="9">
    <source>
        <dbReference type="Proteomes" id="UP000245946"/>
    </source>
</evidence>
<dbReference type="EMBL" id="KZ819294">
    <property type="protein sequence ID" value="PWN97752.1"/>
    <property type="molecule type" value="Genomic_DNA"/>
</dbReference>
<keyword evidence="6" id="KW-0539">Nucleus</keyword>
<dbReference type="Proteomes" id="UP000245946">
    <property type="component" value="Unassembled WGS sequence"/>
</dbReference>
<dbReference type="PANTHER" id="PTHR14145:SF2">
    <property type="entry name" value="COP9 SIGNALOSOME COMPLEX SUBUNIT 1"/>
    <property type="match status" value="1"/>
</dbReference>
<evidence type="ECO:0000313" key="8">
    <source>
        <dbReference type="EMBL" id="PWN97752.1"/>
    </source>
</evidence>
<evidence type="ECO:0000256" key="4">
    <source>
        <dbReference type="ARBA" id="ARBA00022490"/>
    </source>
</evidence>
<keyword evidence="4" id="KW-0963">Cytoplasm</keyword>
<feature type="domain" description="PCI" evidence="7">
    <location>
        <begin position="411"/>
        <end position="494"/>
    </location>
</feature>
<evidence type="ECO:0000256" key="2">
    <source>
        <dbReference type="ARBA" id="ARBA00004496"/>
    </source>
</evidence>